<dbReference type="GO" id="GO:0016787">
    <property type="term" value="F:hydrolase activity"/>
    <property type="evidence" value="ECO:0007669"/>
    <property type="project" value="UniProtKB-KW"/>
</dbReference>
<dbReference type="RefSeq" id="WP_147893521.1">
    <property type="nucleotide sequence ID" value="NZ_BAAANR010000001.1"/>
</dbReference>
<dbReference type="AlphaFoldDB" id="A0A5C8I4B4"/>
<gene>
    <name evidence="2" type="ORF">FVP77_04995</name>
</gene>
<dbReference type="Proteomes" id="UP000321034">
    <property type="component" value="Unassembled WGS sequence"/>
</dbReference>
<protein>
    <submittedName>
        <fullName evidence="2">Alpha/beta hydrolase</fullName>
    </submittedName>
</protein>
<dbReference type="PANTHER" id="PTHR43798">
    <property type="entry name" value="MONOACYLGLYCEROL LIPASE"/>
    <property type="match status" value="1"/>
</dbReference>
<accession>A0A5C8I4B4</accession>
<dbReference type="Gene3D" id="3.40.50.1820">
    <property type="entry name" value="alpha/beta hydrolase"/>
    <property type="match status" value="1"/>
</dbReference>
<name>A0A5C8I4B4_9MICO</name>
<evidence type="ECO:0000313" key="3">
    <source>
        <dbReference type="Proteomes" id="UP000321034"/>
    </source>
</evidence>
<comment type="caution">
    <text evidence="2">The sequence shown here is derived from an EMBL/GenBank/DDBJ whole genome shotgun (WGS) entry which is preliminary data.</text>
</comment>
<dbReference type="EMBL" id="VRSV01000001">
    <property type="protein sequence ID" value="TXK12815.1"/>
    <property type="molecule type" value="Genomic_DNA"/>
</dbReference>
<organism evidence="2 3">
    <name type="scientific">Microbacterium hatanonis</name>
    <dbReference type="NCBI Taxonomy" id="404366"/>
    <lineage>
        <taxon>Bacteria</taxon>
        <taxon>Bacillati</taxon>
        <taxon>Actinomycetota</taxon>
        <taxon>Actinomycetes</taxon>
        <taxon>Micrococcales</taxon>
        <taxon>Microbacteriaceae</taxon>
        <taxon>Microbacterium</taxon>
    </lineage>
</organism>
<sequence length="237" mass="25258">MNATAHQTGRRWLLLHGTPLGPEVWAETAHALGHDAVLTPDCRAVPEGDDPQRRLAHDLAARFDGDLDVVGHSFGGQVALEFALAVPERVRSLTILCSRDTPFPAFGAVADAVASGTGVPTVEASLARWFSADELAGDAHIVELARSELRAASLIDWSRALAAIAVYDSSAETPSLRMPVSIVAAGHDAVSTPDAMREMAGRIPGAQFSVHDDWFHMSPFVDARALARLLQGGRDRS</sequence>
<dbReference type="InterPro" id="IPR000073">
    <property type="entry name" value="AB_hydrolase_1"/>
</dbReference>
<evidence type="ECO:0000259" key="1">
    <source>
        <dbReference type="Pfam" id="PF12697"/>
    </source>
</evidence>
<keyword evidence="3" id="KW-1185">Reference proteome</keyword>
<dbReference type="SUPFAM" id="SSF53474">
    <property type="entry name" value="alpha/beta-Hydrolases"/>
    <property type="match status" value="1"/>
</dbReference>
<proteinExistence type="predicted"/>
<feature type="domain" description="AB hydrolase-1" evidence="1">
    <location>
        <begin position="13"/>
        <end position="228"/>
    </location>
</feature>
<dbReference type="InterPro" id="IPR029058">
    <property type="entry name" value="AB_hydrolase_fold"/>
</dbReference>
<dbReference type="Pfam" id="PF12697">
    <property type="entry name" value="Abhydrolase_6"/>
    <property type="match status" value="1"/>
</dbReference>
<dbReference type="PRINTS" id="PR00111">
    <property type="entry name" value="ABHYDROLASE"/>
</dbReference>
<keyword evidence="2" id="KW-0378">Hydrolase</keyword>
<dbReference type="OrthoDB" id="63519at2"/>
<reference evidence="2 3" key="1">
    <citation type="submission" date="2019-08" db="EMBL/GenBank/DDBJ databases">
        <authorList>
            <person name="Dong K."/>
        </authorList>
    </citation>
    <scope>NUCLEOTIDE SEQUENCE [LARGE SCALE GENOMIC DNA]</scope>
    <source>
        <strain evidence="2 3">JCM14558</strain>
    </source>
</reference>
<dbReference type="InterPro" id="IPR050266">
    <property type="entry name" value="AB_hydrolase_sf"/>
</dbReference>
<evidence type="ECO:0000313" key="2">
    <source>
        <dbReference type="EMBL" id="TXK12815.1"/>
    </source>
</evidence>